<dbReference type="InterPro" id="IPR015797">
    <property type="entry name" value="NUDIX_hydrolase-like_dom_sf"/>
</dbReference>
<accession>A0A231GTW2</accession>
<dbReference type="RefSeq" id="WP_039782754.1">
    <property type="nucleotide sequence ID" value="NZ_JAAXOR010000001.1"/>
</dbReference>
<protein>
    <submittedName>
        <fullName evidence="4">8-oxo-dGTP diphosphatase</fullName>
        <ecNumber evidence="4">3.6.1.55</ecNumber>
    </submittedName>
</protein>
<feature type="domain" description="Nudix hydrolase" evidence="3">
    <location>
        <begin position="4"/>
        <end position="134"/>
    </location>
</feature>
<evidence type="ECO:0000256" key="2">
    <source>
        <dbReference type="ARBA" id="ARBA00022801"/>
    </source>
</evidence>
<dbReference type="PANTHER" id="PTHR43046">
    <property type="entry name" value="GDP-MANNOSE MANNOSYL HYDROLASE"/>
    <property type="match status" value="1"/>
</dbReference>
<evidence type="ECO:0000256" key="1">
    <source>
        <dbReference type="ARBA" id="ARBA00001946"/>
    </source>
</evidence>
<dbReference type="EC" id="3.6.1.55" evidence="4"/>
<gene>
    <name evidence="4" type="primary">mutT</name>
    <name evidence="4" type="ORF">B7C42_07871</name>
</gene>
<comment type="cofactor">
    <cofactor evidence="1">
        <name>Mg(2+)</name>
        <dbReference type="ChEBI" id="CHEBI:18420"/>
    </cofactor>
</comment>
<keyword evidence="5" id="KW-1185">Reference proteome</keyword>
<evidence type="ECO:0000313" key="4">
    <source>
        <dbReference type="EMBL" id="OXR40067.1"/>
    </source>
</evidence>
<dbReference type="Proteomes" id="UP000215506">
    <property type="component" value="Unassembled WGS sequence"/>
</dbReference>
<evidence type="ECO:0000313" key="5">
    <source>
        <dbReference type="Proteomes" id="UP000215506"/>
    </source>
</evidence>
<dbReference type="PROSITE" id="PS51462">
    <property type="entry name" value="NUDIX"/>
    <property type="match status" value="1"/>
</dbReference>
<dbReference type="AlphaFoldDB" id="A0A231GTW2"/>
<sequence length="151" mass="16574">MAARHLIDVHILLTDNDRLLLTRRGGTDEFAGRWHLPSGKLDKAEALTAAAAREAYEEIGVVINPADLRVVHVAHVAGSGPEPRLGVFLHATRWQGEPVNREPDKCLGVAWFGFDELPEDIIEYPAIGIRAFLDGDTALFSEYGWPVPAVV</sequence>
<keyword evidence="2 4" id="KW-0378">Hydrolase</keyword>
<comment type="caution">
    <text evidence="4">The sequence shown here is derived from an EMBL/GenBank/DDBJ whole genome shotgun (WGS) entry which is preliminary data.</text>
</comment>
<dbReference type="SUPFAM" id="SSF55811">
    <property type="entry name" value="Nudix"/>
    <property type="match status" value="1"/>
</dbReference>
<evidence type="ECO:0000259" key="3">
    <source>
        <dbReference type="PROSITE" id="PS51462"/>
    </source>
</evidence>
<reference evidence="4 5" key="1">
    <citation type="submission" date="2017-07" db="EMBL/GenBank/DDBJ databases">
        <title>First draft Genome Sequence of Nocardia cerradoensis isolated from human infection.</title>
        <authorList>
            <person name="Carrasco G."/>
        </authorList>
    </citation>
    <scope>NUCLEOTIDE SEQUENCE [LARGE SCALE GENOMIC DNA]</scope>
    <source>
        <strain evidence="4 5">CNM20130759</strain>
    </source>
</reference>
<dbReference type="Gene3D" id="3.90.79.10">
    <property type="entry name" value="Nucleoside Triphosphate Pyrophosphohydrolase"/>
    <property type="match status" value="1"/>
</dbReference>
<dbReference type="InterPro" id="IPR000086">
    <property type="entry name" value="NUDIX_hydrolase_dom"/>
</dbReference>
<dbReference type="PROSITE" id="PS00893">
    <property type="entry name" value="NUDIX_BOX"/>
    <property type="match status" value="1"/>
</dbReference>
<name>A0A231GTW2_9NOCA</name>
<dbReference type="EMBL" id="NGAF01000043">
    <property type="protein sequence ID" value="OXR40067.1"/>
    <property type="molecule type" value="Genomic_DNA"/>
</dbReference>
<dbReference type="InterPro" id="IPR020084">
    <property type="entry name" value="NUDIX_hydrolase_CS"/>
</dbReference>
<dbReference type="PANTHER" id="PTHR43046:SF16">
    <property type="entry name" value="ADP-RIBOSE PYROPHOSPHATASE YJHB-RELATED"/>
    <property type="match status" value="1"/>
</dbReference>
<dbReference type="Pfam" id="PF00293">
    <property type="entry name" value="NUDIX"/>
    <property type="match status" value="1"/>
</dbReference>
<organism evidence="4 5">
    <name type="scientific">Nocardia cerradoensis</name>
    <dbReference type="NCBI Taxonomy" id="85688"/>
    <lineage>
        <taxon>Bacteria</taxon>
        <taxon>Bacillati</taxon>
        <taxon>Actinomycetota</taxon>
        <taxon>Actinomycetes</taxon>
        <taxon>Mycobacteriales</taxon>
        <taxon>Nocardiaceae</taxon>
        <taxon>Nocardia</taxon>
    </lineage>
</organism>
<proteinExistence type="predicted"/>
<dbReference type="GO" id="GO:0035539">
    <property type="term" value="F:8-oxo-7,8-dihydrodeoxyguanosine triphosphate pyrophosphatase activity"/>
    <property type="evidence" value="ECO:0007669"/>
    <property type="project" value="UniProtKB-EC"/>
</dbReference>